<organism evidence="1 2">
    <name type="scientific">Candidatus Nomurabacteria bacterium RIFCSPLOWO2_12_FULL_46_14</name>
    <dbReference type="NCBI Taxonomy" id="1801797"/>
    <lineage>
        <taxon>Bacteria</taxon>
        <taxon>Candidatus Nomuraibacteriota</taxon>
    </lineage>
</organism>
<dbReference type="PANTHER" id="PTHR36932">
    <property type="entry name" value="CAPSULAR POLYSACCHARIDE BIOSYNTHESIS PROTEIN"/>
    <property type="match status" value="1"/>
</dbReference>
<reference evidence="1 2" key="1">
    <citation type="journal article" date="2016" name="Nat. Commun.">
        <title>Thousands of microbial genomes shed light on interconnected biogeochemical processes in an aquifer system.</title>
        <authorList>
            <person name="Anantharaman K."/>
            <person name="Brown C.T."/>
            <person name="Hug L.A."/>
            <person name="Sharon I."/>
            <person name="Castelle C.J."/>
            <person name="Probst A.J."/>
            <person name="Thomas B.C."/>
            <person name="Singh A."/>
            <person name="Wilkins M.J."/>
            <person name="Karaoz U."/>
            <person name="Brodie E.L."/>
            <person name="Williams K.H."/>
            <person name="Hubbard S.S."/>
            <person name="Banfield J.F."/>
        </authorList>
    </citation>
    <scope>NUCLEOTIDE SEQUENCE [LARGE SCALE GENOMIC DNA]</scope>
</reference>
<dbReference type="Proteomes" id="UP000176192">
    <property type="component" value="Unassembled WGS sequence"/>
</dbReference>
<dbReference type="InterPro" id="IPR042099">
    <property type="entry name" value="ANL_N_sf"/>
</dbReference>
<dbReference type="SUPFAM" id="SSF56801">
    <property type="entry name" value="Acetyl-CoA synthetase-like"/>
    <property type="match status" value="1"/>
</dbReference>
<dbReference type="AlphaFoldDB" id="A0A1F6Y9I4"/>
<gene>
    <name evidence="1" type="ORF">A3G06_02230</name>
</gene>
<protein>
    <recommendedName>
        <fullName evidence="3">AMP-dependent synthetase/ligase domain-containing protein</fullName>
    </recommendedName>
</protein>
<sequence length="441" mass="50569">MNFVSKLAGYLIIHPPYRGVNALPKSVFDIAWNMFLNIDRWSFSRFEYMEHEEAERIRGKKLGGLLKFSQENTKYWGSLIKTDPAKDPSLTLRSLPVFDRETLKRNNLSVFEASYSPAWRKDRISTSGTSTNSPVVFYGDKLNFLRMESAMLHIFRLKNGDNLMRFNLEFPPYRPMGTLFSVNFAMQNSANIVKNTLNVLNKKKISHLLGPASSVLKLAMLSREHRAEYSFVKIGVVGERLLETDRALIEKVFNCEVFNIYASKEAGGPLAYECEKRSGWHMNTAHFFWEILNDDNKEVPSGEEGNIVITMFENEVMPFIRYKIGDRGRIMQGVCPCGRKNPRLIFEGRDSQFVKLRDGYTIPFHSVTHLIRSSSPPIDQFQFLQKIPGEILVKIVPLIPVSDDDLDGLSRKANNYFRGRLSVKIEITDKIPGKNMLFIQG</sequence>
<accession>A0A1F6Y9I4</accession>
<dbReference type="EMBL" id="MFVV01000025">
    <property type="protein sequence ID" value="OGJ03074.1"/>
    <property type="molecule type" value="Genomic_DNA"/>
</dbReference>
<evidence type="ECO:0000313" key="2">
    <source>
        <dbReference type="Proteomes" id="UP000176192"/>
    </source>
</evidence>
<comment type="caution">
    <text evidence="1">The sequence shown here is derived from an EMBL/GenBank/DDBJ whole genome shotgun (WGS) entry which is preliminary data.</text>
</comment>
<evidence type="ECO:0008006" key="3">
    <source>
        <dbReference type="Google" id="ProtNLM"/>
    </source>
</evidence>
<evidence type="ECO:0000313" key="1">
    <source>
        <dbReference type="EMBL" id="OGJ03074.1"/>
    </source>
</evidence>
<dbReference type="PANTHER" id="PTHR36932:SF1">
    <property type="entry name" value="CAPSULAR POLYSACCHARIDE BIOSYNTHESIS PROTEIN"/>
    <property type="match status" value="1"/>
</dbReference>
<proteinExistence type="predicted"/>
<dbReference type="Gene3D" id="3.40.50.12780">
    <property type="entry name" value="N-terminal domain of ligase-like"/>
    <property type="match status" value="1"/>
</dbReference>
<name>A0A1F6Y9I4_9BACT</name>
<dbReference type="InterPro" id="IPR053158">
    <property type="entry name" value="CapK_Type1_Caps_Biosynth"/>
</dbReference>
<dbReference type="STRING" id="1801797.A3G06_02230"/>